<comment type="caution">
    <text evidence="3">The sequence shown here is derived from an EMBL/GenBank/DDBJ whole genome shotgun (WGS) entry which is preliminary data.</text>
</comment>
<organism evidence="3 4">
    <name type="scientific">Fusarium falciforme</name>
    <dbReference type="NCBI Taxonomy" id="195108"/>
    <lineage>
        <taxon>Eukaryota</taxon>
        <taxon>Fungi</taxon>
        <taxon>Dikarya</taxon>
        <taxon>Ascomycota</taxon>
        <taxon>Pezizomycotina</taxon>
        <taxon>Sordariomycetes</taxon>
        <taxon>Hypocreomycetidae</taxon>
        <taxon>Hypocreales</taxon>
        <taxon>Nectriaceae</taxon>
        <taxon>Fusarium</taxon>
        <taxon>Fusarium solani species complex</taxon>
    </lineage>
</organism>
<keyword evidence="2" id="KW-0812">Transmembrane</keyword>
<feature type="compositionally biased region" description="Polar residues" evidence="1">
    <location>
        <begin position="1"/>
        <end position="22"/>
    </location>
</feature>
<name>A0A9W8RDX5_9HYPO</name>
<dbReference type="Proteomes" id="UP001152087">
    <property type="component" value="Unassembled WGS sequence"/>
</dbReference>
<proteinExistence type="predicted"/>
<feature type="transmembrane region" description="Helical" evidence="2">
    <location>
        <begin position="638"/>
        <end position="656"/>
    </location>
</feature>
<evidence type="ECO:0000313" key="3">
    <source>
        <dbReference type="EMBL" id="KAJ4195633.1"/>
    </source>
</evidence>
<gene>
    <name evidence="3" type="ORF">NW755_001793</name>
</gene>
<evidence type="ECO:0000256" key="1">
    <source>
        <dbReference type="SAM" id="MobiDB-lite"/>
    </source>
</evidence>
<feature type="region of interest" description="Disordered" evidence="1">
    <location>
        <begin position="1"/>
        <end position="27"/>
    </location>
</feature>
<keyword evidence="2" id="KW-1133">Transmembrane helix</keyword>
<dbReference type="EMBL" id="JAOQAV010000003">
    <property type="protein sequence ID" value="KAJ4195633.1"/>
    <property type="molecule type" value="Genomic_DNA"/>
</dbReference>
<sequence length="822" mass="91713">MDPGSNTQTLTPSNSDGSQSKQRPPATITEDEVLETVNMHKRFCMPSVAPGVEVTDLPNFDDITQYEVSEEVQERLWANEVARLLDIVNNHALLAFEGSAALAIDSKNSYEILADMADHVWQAVNIATYDGQSILASHCKELFKVDILQSSRVVLDYLCDKEEEDDAFDNSGEAMPHYSREDFFNFVNYLTAALAQMLCSATDGKSFHLHILAHLAKLSTKVKVVSTRLQECAQISIDNGIPDRKIPIPNQHNVRGRQDGNPRMGKGFGHLDLDIEPLLEGMQGLQGEPAPLESSSKKDSMRGIYFLQCAKYRHAFFNLLAFILVPLRGTNKLMRKSVTSYELCSMVYGTGFERFRTLVYQDQEHDFSGTSDVSIINCARSSFDMLAKAIQLVQTSISKHHQPTATTPSSPGGMDSQLKSVGTRVSWSYAHDEHIDEGLPTRHPLILKSMSHVITVMIPFIMTSPMIVCSVSDFITMAIYTELQDEREKNPIKPRAVGKYTAFFCLTTAKYDAAQRSRGPDEPSSLSKALMRRDNLFSGKQLADIGRGATFPLGPGQAPWQASDDDQTTPERIQRHQLELDDFSNMMKAWVLEEKGVMVRCRLYVSMLMLLCAVLVAGGVSIGVAVGERITGVDPFNITTYCWVLAAFVLLVAKSVRVQNWPWNDFLHGRVLCKSVSELSSVTGVNEQLILAKLLQDESISVLQTRGPYNTVFSRKSEDGFSIDRPLSTWTMLLSGLIMIEVDSARGRSLVCLDLRRATKFEVIKNICAYSTEGDEFIHCARLPNEKGQERHGDPNRIRLDKGGMVWLRALGFYGNKNAQFI</sequence>
<protein>
    <submittedName>
        <fullName evidence="3">Uncharacterized protein</fullName>
    </submittedName>
</protein>
<feature type="transmembrane region" description="Helical" evidence="2">
    <location>
        <begin position="603"/>
        <end position="626"/>
    </location>
</feature>
<keyword evidence="2" id="KW-0472">Membrane</keyword>
<keyword evidence="4" id="KW-1185">Reference proteome</keyword>
<evidence type="ECO:0000313" key="4">
    <source>
        <dbReference type="Proteomes" id="UP001152087"/>
    </source>
</evidence>
<reference evidence="3" key="1">
    <citation type="submission" date="2022-09" db="EMBL/GenBank/DDBJ databases">
        <title>Fusarium specimens isolated from Avocado Roots.</title>
        <authorList>
            <person name="Stajich J."/>
            <person name="Roper C."/>
            <person name="Heimlech-Rivalta G."/>
        </authorList>
    </citation>
    <scope>NUCLEOTIDE SEQUENCE</scope>
    <source>
        <strain evidence="3">A02</strain>
    </source>
</reference>
<evidence type="ECO:0000256" key="2">
    <source>
        <dbReference type="SAM" id="Phobius"/>
    </source>
</evidence>
<feature type="transmembrane region" description="Helical" evidence="2">
    <location>
        <begin position="456"/>
        <end position="480"/>
    </location>
</feature>
<dbReference type="AlphaFoldDB" id="A0A9W8RDX5"/>
<accession>A0A9W8RDX5</accession>